<dbReference type="Proteomes" id="UP000436088">
    <property type="component" value="Unassembled WGS sequence"/>
</dbReference>
<organism evidence="4 5">
    <name type="scientific">Hibiscus syriacus</name>
    <name type="common">Rose of Sharon</name>
    <dbReference type="NCBI Taxonomy" id="106335"/>
    <lineage>
        <taxon>Eukaryota</taxon>
        <taxon>Viridiplantae</taxon>
        <taxon>Streptophyta</taxon>
        <taxon>Embryophyta</taxon>
        <taxon>Tracheophyta</taxon>
        <taxon>Spermatophyta</taxon>
        <taxon>Magnoliopsida</taxon>
        <taxon>eudicotyledons</taxon>
        <taxon>Gunneridae</taxon>
        <taxon>Pentapetalae</taxon>
        <taxon>rosids</taxon>
        <taxon>malvids</taxon>
        <taxon>Malvales</taxon>
        <taxon>Malvaceae</taxon>
        <taxon>Malvoideae</taxon>
        <taxon>Hibiscus</taxon>
    </lineage>
</organism>
<evidence type="ECO:0000256" key="2">
    <source>
        <dbReference type="SAM" id="Phobius"/>
    </source>
</evidence>
<reference evidence="4" key="1">
    <citation type="submission" date="2019-09" db="EMBL/GenBank/DDBJ databases">
        <title>Draft genome information of white flower Hibiscus syriacus.</title>
        <authorList>
            <person name="Kim Y.-M."/>
        </authorList>
    </citation>
    <scope>NUCLEOTIDE SEQUENCE [LARGE SCALE GENOMIC DNA]</scope>
    <source>
        <strain evidence="4">YM2019G1</strain>
    </source>
</reference>
<feature type="transmembrane region" description="Helical" evidence="2">
    <location>
        <begin position="249"/>
        <end position="269"/>
    </location>
</feature>
<evidence type="ECO:0000313" key="4">
    <source>
        <dbReference type="EMBL" id="KAE8710202.1"/>
    </source>
</evidence>
<dbReference type="SUPFAM" id="SSF101898">
    <property type="entry name" value="NHL repeat"/>
    <property type="match status" value="1"/>
</dbReference>
<keyword evidence="2" id="KW-0812">Transmembrane</keyword>
<sequence length="454" mass="50249">MGKNVLVLGVSLLFLLLLGGVSSAPTASSPAKIVSGFLSNALSVIMKWLWSLKTNNKTGMMMWIAITSKPMMMFESGYTVETVFDGSKLGIEPHTVEVLPTGEVLILDSDNSNLYRISASLSLYNRPTLLAGSPEGYPGHVDGKPREARMNHPKGLAVDDRGNIFIADTMNMAIRKISDAGVTTVAGGKWTHGGGHADGPGEDAKFSNDFDVVYVGSSCSLLVIDRGNRAIREIQLRFDDCAYRYGNGFPLGIGVLVAAGFFGYMLGLLQRRVGTIVSSKNVNAVVSSSCPYQALIPNEDEQVKQEEGFFGSLGKLFVNGGHQQQQMHSMPWPAQESFLIPDDDEPPSIDTRTPTPRKTYPFMSIDTEKIHQLRQSRVFYSGWNSNMQQQQQQRNQSSIPHTYHEQSHEKNNEIVFGAVQEQNRKQESVVMKPVYHGDNMYDHFYDIHFRSNLG</sequence>
<feature type="compositionally biased region" description="Low complexity" evidence="1">
    <location>
        <begin position="386"/>
        <end position="398"/>
    </location>
</feature>
<feature type="chain" id="PRO_5025695330" evidence="3">
    <location>
        <begin position="24"/>
        <end position="454"/>
    </location>
</feature>
<feature type="region of interest" description="Disordered" evidence="1">
    <location>
        <begin position="386"/>
        <end position="408"/>
    </location>
</feature>
<dbReference type="Gene3D" id="2.120.10.30">
    <property type="entry name" value="TolB, C-terminal domain"/>
    <property type="match status" value="1"/>
</dbReference>
<name>A0A6A3B4I7_HIBSY</name>
<keyword evidence="2" id="KW-1133">Transmembrane helix</keyword>
<keyword evidence="5" id="KW-1185">Reference proteome</keyword>
<dbReference type="PANTHER" id="PTHR13833">
    <property type="match status" value="1"/>
</dbReference>
<accession>A0A6A3B4I7</accession>
<dbReference type="InterPro" id="IPR011042">
    <property type="entry name" value="6-blade_b-propeller_TolB-like"/>
</dbReference>
<evidence type="ECO:0000313" key="5">
    <source>
        <dbReference type="Proteomes" id="UP000436088"/>
    </source>
</evidence>
<protein>
    <submittedName>
        <fullName evidence="4">NHL domain-containing protein isoform 2</fullName>
    </submittedName>
</protein>
<dbReference type="EMBL" id="VEPZ02000932">
    <property type="protein sequence ID" value="KAE8710202.1"/>
    <property type="molecule type" value="Genomic_DNA"/>
</dbReference>
<evidence type="ECO:0000256" key="3">
    <source>
        <dbReference type="SAM" id="SignalP"/>
    </source>
</evidence>
<proteinExistence type="predicted"/>
<gene>
    <name evidence="4" type="ORF">F3Y22_tig00110325pilonHSYRG00005</name>
</gene>
<keyword evidence="3" id="KW-0732">Signal</keyword>
<feature type="transmembrane region" description="Helical" evidence="2">
    <location>
        <begin position="33"/>
        <end position="52"/>
    </location>
</feature>
<feature type="region of interest" description="Disordered" evidence="1">
    <location>
        <begin position="340"/>
        <end position="359"/>
    </location>
</feature>
<dbReference type="AlphaFoldDB" id="A0A6A3B4I7"/>
<comment type="caution">
    <text evidence="4">The sequence shown here is derived from an EMBL/GenBank/DDBJ whole genome shotgun (WGS) entry which is preliminary data.</text>
</comment>
<feature type="signal peptide" evidence="3">
    <location>
        <begin position="1"/>
        <end position="23"/>
    </location>
</feature>
<dbReference type="PANTHER" id="PTHR13833:SF57">
    <property type="entry name" value="NHL REPEAT PROTEIN"/>
    <property type="match status" value="1"/>
</dbReference>
<evidence type="ECO:0000256" key="1">
    <source>
        <dbReference type="SAM" id="MobiDB-lite"/>
    </source>
</evidence>
<keyword evidence="2" id="KW-0472">Membrane</keyword>